<proteinExistence type="predicted"/>
<dbReference type="Proteomes" id="UP001279410">
    <property type="component" value="Unassembled WGS sequence"/>
</dbReference>
<keyword evidence="6" id="KW-1185">Reference proteome</keyword>
<evidence type="ECO:0000256" key="4">
    <source>
        <dbReference type="ARBA" id="ARBA00023136"/>
    </source>
</evidence>
<gene>
    <name evidence="5" type="ORF">AKAME5_002535700</name>
</gene>
<organism evidence="5 6">
    <name type="scientific">Lates japonicus</name>
    <name type="common">Japanese lates</name>
    <dbReference type="NCBI Taxonomy" id="270547"/>
    <lineage>
        <taxon>Eukaryota</taxon>
        <taxon>Metazoa</taxon>
        <taxon>Chordata</taxon>
        <taxon>Craniata</taxon>
        <taxon>Vertebrata</taxon>
        <taxon>Euteleostomi</taxon>
        <taxon>Actinopterygii</taxon>
        <taxon>Neopterygii</taxon>
        <taxon>Teleostei</taxon>
        <taxon>Neoteleostei</taxon>
        <taxon>Acanthomorphata</taxon>
        <taxon>Carangaria</taxon>
        <taxon>Carangaria incertae sedis</taxon>
        <taxon>Centropomidae</taxon>
        <taxon>Lates</taxon>
    </lineage>
</organism>
<evidence type="ECO:0000256" key="1">
    <source>
        <dbReference type="ARBA" id="ARBA00004370"/>
    </source>
</evidence>
<dbReference type="PANTHER" id="PTHR24089">
    <property type="entry name" value="SOLUTE CARRIER FAMILY 25"/>
    <property type="match status" value="1"/>
</dbReference>
<evidence type="ECO:0000313" key="6">
    <source>
        <dbReference type="Proteomes" id="UP001279410"/>
    </source>
</evidence>
<dbReference type="EMBL" id="BRZM01001957">
    <property type="protein sequence ID" value="GLD74030.1"/>
    <property type="molecule type" value="Genomic_DNA"/>
</dbReference>
<dbReference type="Gene3D" id="1.50.40.10">
    <property type="entry name" value="Mitochondrial carrier domain"/>
    <property type="match status" value="1"/>
</dbReference>
<evidence type="ECO:0000256" key="2">
    <source>
        <dbReference type="ARBA" id="ARBA00022692"/>
    </source>
</evidence>
<keyword evidence="3" id="KW-0677">Repeat</keyword>
<reference evidence="5" key="1">
    <citation type="submission" date="2022-08" db="EMBL/GenBank/DDBJ databases">
        <title>Genome sequencing of akame (Lates japonicus).</title>
        <authorList>
            <person name="Hashiguchi Y."/>
            <person name="Takahashi H."/>
        </authorList>
    </citation>
    <scope>NUCLEOTIDE SEQUENCE</scope>
    <source>
        <strain evidence="5">Kochi</strain>
    </source>
</reference>
<keyword evidence="2" id="KW-0812">Transmembrane</keyword>
<dbReference type="GO" id="GO:0016020">
    <property type="term" value="C:membrane"/>
    <property type="evidence" value="ECO:0007669"/>
    <property type="project" value="UniProtKB-SubCell"/>
</dbReference>
<accession>A0AAD3NLS5</accession>
<sequence>MSSKLPQNLTIKFMAYEQIKRLIGSNQETLGITERLVAGSLAGQCRGSIPTPMEHSMVSWPVTHLPVRTEMQAGYPGGPQMNMTGLFRHMGRTEGHGTLRGLAPNFMKVTSQDIQAEEAL</sequence>
<comment type="caution">
    <text evidence="5">The sequence shown here is derived from an EMBL/GenBank/DDBJ whole genome shotgun (WGS) entry which is preliminary data.</text>
</comment>
<keyword evidence="4" id="KW-0472">Membrane</keyword>
<dbReference type="SUPFAM" id="SSF103506">
    <property type="entry name" value="Mitochondrial carrier"/>
    <property type="match status" value="1"/>
</dbReference>
<name>A0AAD3NLS5_LATJO</name>
<comment type="subcellular location">
    <subcellularLocation>
        <location evidence="1">Membrane</location>
    </subcellularLocation>
</comment>
<dbReference type="InterPro" id="IPR023395">
    <property type="entry name" value="MCP_dom_sf"/>
</dbReference>
<protein>
    <submittedName>
        <fullName evidence="5">Calcium-binding mitochondrial carrier protein SCaMC-2-like isoform X1</fullName>
    </submittedName>
</protein>
<evidence type="ECO:0000313" key="5">
    <source>
        <dbReference type="EMBL" id="GLD74030.1"/>
    </source>
</evidence>
<evidence type="ECO:0000256" key="3">
    <source>
        <dbReference type="ARBA" id="ARBA00022737"/>
    </source>
</evidence>
<dbReference type="AlphaFoldDB" id="A0AAD3NLS5"/>